<reference evidence="2" key="1">
    <citation type="submission" date="2016-10" db="EMBL/GenBank/DDBJ databases">
        <authorList>
            <person name="Varghese N."/>
            <person name="Submissions S."/>
        </authorList>
    </citation>
    <scope>NUCLEOTIDE SEQUENCE [LARGE SCALE GENOMIC DNA]</scope>
    <source>
        <strain evidence="2">DSM 24536</strain>
    </source>
</reference>
<evidence type="ECO:0000313" key="2">
    <source>
        <dbReference type="Proteomes" id="UP000199226"/>
    </source>
</evidence>
<sequence>MKSLRRVVKPSLLMQSKPSMMLKINSFFILLIIAFLTIPVQVWSQKKAELINTRWAEKPVLVDGFINDWKDSLDLYNEETKLYYSLSNDNENIYLAIKNSSQEGLTKILARGISFSANYENSKKVPPTVTFPILDRTPGKKLNETEQPEPKEIQRRIISKIKEIKVEGFKELVDGGISLYNTYGIKAATAFDEKNNMIQEIAIPLRLLGIEPGSTELITYRIRINGFQGPAATQQRDMNDYEDMYGGAYGGRYNGRYGRNYNGMYGGMPRRNYSYSKTITTPEFFIKSVLAVKR</sequence>
<dbReference type="OrthoDB" id="1523672at2"/>
<proteinExistence type="predicted"/>
<protein>
    <submittedName>
        <fullName evidence="1">Uncharacterized protein</fullName>
    </submittedName>
</protein>
<name>A0A1G9QXP8_9SPHI</name>
<dbReference type="STRING" id="990371.SAMN05421813_1072"/>
<organism evidence="1 2">
    <name type="scientific">Daejeonella rubra</name>
    <dbReference type="NCBI Taxonomy" id="990371"/>
    <lineage>
        <taxon>Bacteria</taxon>
        <taxon>Pseudomonadati</taxon>
        <taxon>Bacteroidota</taxon>
        <taxon>Sphingobacteriia</taxon>
        <taxon>Sphingobacteriales</taxon>
        <taxon>Sphingobacteriaceae</taxon>
        <taxon>Daejeonella</taxon>
    </lineage>
</organism>
<dbReference type="RefSeq" id="WP_090702341.1">
    <property type="nucleotide sequence ID" value="NZ_FNHH01000007.1"/>
</dbReference>
<dbReference type="EMBL" id="FNHH01000007">
    <property type="protein sequence ID" value="SDM15733.1"/>
    <property type="molecule type" value="Genomic_DNA"/>
</dbReference>
<keyword evidence="2" id="KW-1185">Reference proteome</keyword>
<dbReference type="AlphaFoldDB" id="A0A1G9QXP8"/>
<dbReference type="Proteomes" id="UP000199226">
    <property type="component" value="Unassembled WGS sequence"/>
</dbReference>
<gene>
    <name evidence="1" type="ORF">SAMN05421813_1072</name>
</gene>
<evidence type="ECO:0000313" key="1">
    <source>
        <dbReference type="EMBL" id="SDM15733.1"/>
    </source>
</evidence>
<accession>A0A1G9QXP8</accession>